<accession>A0A1W9KP20</accession>
<gene>
    <name evidence="1" type="ORF">BWK72_19785</name>
</gene>
<dbReference type="AlphaFoldDB" id="A0A1W9KP20"/>
<dbReference type="Pfam" id="PF22397">
    <property type="entry name" value="NADAR-DarT1"/>
    <property type="match status" value="1"/>
</dbReference>
<name>A0A1W9KP20_9BURK</name>
<protein>
    <submittedName>
        <fullName evidence="1">Uncharacterized protein</fullName>
    </submittedName>
</protein>
<proteinExistence type="predicted"/>
<dbReference type="EMBL" id="MTEI01000029">
    <property type="protein sequence ID" value="OQW85922.1"/>
    <property type="molecule type" value="Genomic_DNA"/>
</dbReference>
<evidence type="ECO:0000313" key="2">
    <source>
        <dbReference type="Proteomes" id="UP000192505"/>
    </source>
</evidence>
<dbReference type="Proteomes" id="UP000192505">
    <property type="component" value="Unassembled WGS sequence"/>
</dbReference>
<evidence type="ECO:0000313" key="1">
    <source>
        <dbReference type="EMBL" id="OQW85922.1"/>
    </source>
</evidence>
<comment type="caution">
    <text evidence="1">The sequence shown here is derived from an EMBL/GenBank/DDBJ whole genome shotgun (WGS) entry which is preliminary data.</text>
</comment>
<dbReference type="InterPro" id="IPR053913">
    <property type="entry name" value="NADAR-DarT1"/>
</dbReference>
<organism evidence="1 2">
    <name type="scientific">Rhodoferax ferrireducens</name>
    <dbReference type="NCBI Taxonomy" id="192843"/>
    <lineage>
        <taxon>Bacteria</taxon>
        <taxon>Pseudomonadati</taxon>
        <taxon>Pseudomonadota</taxon>
        <taxon>Betaproteobacteria</taxon>
        <taxon>Burkholderiales</taxon>
        <taxon>Comamonadaceae</taxon>
        <taxon>Rhodoferax</taxon>
    </lineage>
</organism>
<reference evidence="1 2" key="1">
    <citation type="submission" date="2017-01" db="EMBL/GenBank/DDBJ databases">
        <title>Novel large sulfur bacteria in the metagenomes of groundwater-fed chemosynthetic microbial mats in the Lake Huron basin.</title>
        <authorList>
            <person name="Sharrar A.M."/>
            <person name="Flood B.E."/>
            <person name="Bailey J.V."/>
            <person name="Jones D.S."/>
            <person name="Biddanda B."/>
            <person name="Ruberg S.A."/>
            <person name="Marcus D.N."/>
            <person name="Dick G.J."/>
        </authorList>
    </citation>
    <scope>NUCLEOTIDE SEQUENCE [LARGE SCALE GENOMIC DNA]</scope>
    <source>
        <strain evidence="1">A7</strain>
    </source>
</reference>
<sequence>MADRPVFVPNKTKIAFIREIPIEFKWVAGMSVSQKQKSIDSLHTAIQQRGITKVLEISSKSRTPLGVSLSAFNLTIPNNGRNLSVEVVFQASKRFERGGPYTDILAMTSREAKADPRLRDSGALVSFELNGDPWPLTPMTAFYDWLYLHALRAHPDLATQLLEYGGFTDIEFNPEKSLNCQARSAALFVSLSKEGLLDAAMSNKQSYFQVLNSGVAA</sequence>